<evidence type="ECO:0000259" key="1">
    <source>
        <dbReference type="Pfam" id="PF23343"/>
    </source>
</evidence>
<feature type="domain" description="Replication-associated protein ORF2/G2P" evidence="1">
    <location>
        <begin position="87"/>
        <end position="179"/>
    </location>
</feature>
<protein>
    <recommendedName>
        <fullName evidence="1">Replication-associated protein ORF2/G2P domain-containing protein</fullName>
    </recommendedName>
</protein>
<evidence type="ECO:0000313" key="3">
    <source>
        <dbReference type="Proteomes" id="UP000244083"/>
    </source>
</evidence>
<accession>A0A2T5Q157</accession>
<dbReference type="RefSeq" id="WP_107722262.1">
    <property type="nucleotide sequence ID" value="NZ_JAJGWD010000272.1"/>
</dbReference>
<proteinExistence type="predicted"/>
<sequence length="312" mass="36748">MLIKNNKSTSSMPESTHVNSAIYYPANNLTVINGSNTRPTNNRVHRPSKYRLRKNTDKRSIEDHKRDRKKLSTLLYKYFNYKGENVFFVTLEFKDARIKQMQTAKQRIRKFLNENNYEGAGALEYNYEHHPHAHLILTSTKTLIADDIQKKWPYGFSAVKSITEYKNQDWEQFINYVVKTKTVEFQKDLAEYYYKVINCLKQLIKILKFTLTTNSTNENANIRKAIAVYTSKLKQFKRNYKIICQGQELKKDKPIVYSRGLNTTTDKNENTTEILKMLKEQNTTTYNITSRKDIDPTTGEINYEITNWTVKI</sequence>
<organism evidence="2 3">
    <name type="scientific">Limosilactobacillus reuteri</name>
    <name type="common">Lactobacillus reuteri</name>
    <dbReference type="NCBI Taxonomy" id="1598"/>
    <lineage>
        <taxon>Bacteria</taxon>
        <taxon>Bacillati</taxon>
        <taxon>Bacillota</taxon>
        <taxon>Bacilli</taxon>
        <taxon>Lactobacillales</taxon>
        <taxon>Lactobacillaceae</taxon>
        <taxon>Limosilactobacillus</taxon>
    </lineage>
</organism>
<name>A0A2T5Q157_LIMRT</name>
<evidence type="ECO:0000313" key="2">
    <source>
        <dbReference type="EMBL" id="PTV00773.1"/>
    </source>
</evidence>
<dbReference type="AlphaFoldDB" id="A0A2T5Q157"/>
<gene>
    <name evidence="2" type="ORF">DB325_10185</name>
</gene>
<dbReference type="InterPro" id="IPR056906">
    <property type="entry name" value="ORF2/G2P_dom"/>
</dbReference>
<comment type="caution">
    <text evidence="2">The sequence shown here is derived from an EMBL/GenBank/DDBJ whole genome shotgun (WGS) entry which is preliminary data.</text>
</comment>
<reference evidence="3" key="1">
    <citation type="submission" date="2018-04" db="EMBL/GenBank/DDBJ databases">
        <title>Draft Genome Sequences of 10 Lactobacillus Species from 22 Commercial Probiotic Products.</title>
        <authorList>
            <person name="Gangiredla J."/>
            <person name="Barnaba T.J."/>
            <person name="Mammel M.K."/>
            <person name="Lacher D.W."/>
            <person name="Elkins C.A."/>
            <person name="Lampel K.A."/>
            <person name="Whitehouse C.A."/>
            <person name="Tartera C."/>
        </authorList>
    </citation>
    <scope>NUCLEOTIDE SEQUENCE [LARGE SCALE GENOMIC DNA]</scope>
    <source>
        <strain evidence="3">DS12_10</strain>
    </source>
</reference>
<dbReference type="EMBL" id="QAZN01000034">
    <property type="protein sequence ID" value="PTV00773.1"/>
    <property type="molecule type" value="Genomic_DNA"/>
</dbReference>
<dbReference type="Proteomes" id="UP000244083">
    <property type="component" value="Unassembled WGS sequence"/>
</dbReference>
<dbReference type="Pfam" id="PF23343">
    <property type="entry name" value="REP_ORF2-G2P"/>
    <property type="match status" value="1"/>
</dbReference>